<comment type="subcellular location">
    <subcellularLocation>
        <location evidence="1">Cell membrane</location>
        <topology evidence="1">Multi-pass membrane protein</topology>
    </subcellularLocation>
</comment>
<sequence length="515" mass="56813">MNTSKGKNCPKNDEESAYDRTPLIDDETIRKSASVDEERDSYGTLPTPLIFPLLPSNETHKQRNGYSDYDDDLPGHEDNKEDSYIALLNRNRNLRFYIFSLLVTNCGEWLSYIASIDLIETKLASLNQESRTAVSILVLVRLLPNVIFSSLGGKLADKYDRRQLMLGLDVISAVVTLLFVVAYELQSIPIVYVASFAQQALCGLYQPSSYSIIPMLVNDDDKDLKKATTMQGLVWSAMQAFGAALSGFVVDALGVRTCFCLDAGTFVLSAFFIWMVRGEYRAVPKKEEGDTNFQPDPGHSTSYLDGVKYLFSSYFAALIFVKAFAGLAYGACDILNVVLSELGDDALSVDFKLGVMFGFVGIGCLIGPFVTEPFMDAERPVTLQLSCVLSFAVATIGYMGWCWGPPSFWILSGFAMIRSAGSSVLWINSSILLQKFSSTEMMGRVMSMDYAVALAAEALSAYLCGYLMDRYGLSFHQVVFGLVIISSVSTVFWFVYHFTGRGAKKYKATGTPNGQ</sequence>
<dbReference type="CDD" id="cd06173">
    <property type="entry name" value="MFS_MefA_like"/>
    <property type="match status" value="1"/>
</dbReference>
<dbReference type="SUPFAM" id="SSF103473">
    <property type="entry name" value="MFS general substrate transporter"/>
    <property type="match status" value="1"/>
</dbReference>
<evidence type="ECO:0000256" key="2">
    <source>
        <dbReference type="ARBA" id="ARBA00022448"/>
    </source>
</evidence>
<keyword evidence="3" id="KW-1003">Cell membrane</keyword>
<keyword evidence="6 8" id="KW-0472">Membrane</keyword>
<keyword evidence="10" id="KW-1185">Reference proteome</keyword>
<name>A0AAD2CAE2_9STRA</name>
<dbReference type="GO" id="GO:0005886">
    <property type="term" value="C:plasma membrane"/>
    <property type="evidence" value="ECO:0007669"/>
    <property type="project" value="UniProtKB-SubCell"/>
</dbReference>
<dbReference type="GO" id="GO:0022857">
    <property type="term" value="F:transmembrane transporter activity"/>
    <property type="evidence" value="ECO:0007669"/>
    <property type="project" value="InterPro"/>
</dbReference>
<feature type="transmembrane region" description="Helical" evidence="8">
    <location>
        <begin position="94"/>
        <end position="113"/>
    </location>
</feature>
<evidence type="ECO:0000256" key="4">
    <source>
        <dbReference type="ARBA" id="ARBA00022692"/>
    </source>
</evidence>
<organism evidence="9 10">
    <name type="scientific">Cylindrotheca closterium</name>
    <dbReference type="NCBI Taxonomy" id="2856"/>
    <lineage>
        <taxon>Eukaryota</taxon>
        <taxon>Sar</taxon>
        <taxon>Stramenopiles</taxon>
        <taxon>Ochrophyta</taxon>
        <taxon>Bacillariophyta</taxon>
        <taxon>Bacillariophyceae</taxon>
        <taxon>Bacillariophycidae</taxon>
        <taxon>Bacillariales</taxon>
        <taxon>Bacillariaceae</taxon>
        <taxon>Cylindrotheca</taxon>
    </lineage>
</organism>
<evidence type="ECO:0000313" key="9">
    <source>
        <dbReference type="EMBL" id="CAJ1903046.1"/>
    </source>
</evidence>
<evidence type="ECO:0000256" key="8">
    <source>
        <dbReference type="SAM" id="Phobius"/>
    </source>
</evidence>
<gene>
    <name evidence="9" type="ORF">CYCCA115_LOCUS367</name>
</gene>
<keyword evidence="5 8" id="KW-1133">Transmembrane helix</keyword>
<evidence type="ECO:0000256" key="6">
    <source>
        <dbReference type="ARBA" id="ARBA00023136"/>
    </source>
</evidence>
<keyword evidence="2" id="KW-0813">Transport</keyword>
<comment type="caution">
    <text evidence="9">The sequence shown here is derived from an EMBL/GenBank/DDBJ whole genome shotgun (WGS) entry which is preliminary data.</text>
</comment>
<feature type="transmembrane region" description="Helical" evidence="8">
    <location>
        <begin position="382"/>
        <end position="401"/>
    </location>
</feature>
<proteinExistence type="predicted"/>
<dbReference type="Proteomes" id="UP001295423">
    <property type="component" value="Unassembled WGS sequence"/>
</dbReference>
<feature type="transmembrane region" description="Helical" evidence="8">
    <location>
        <begin position="164"/>
        <end position="183"/>
    </location>
</feature>
<dbReference type="AlphaFoldDB" id="A0AAD2CAE2"/>
<feature type="transmembrane region" description="Helical" evidence="8">
    <location>
        <begin position="254"/>
        <end position="276"/>
    </location>
</feature>
<dbReference type="EMBL" id="CAKOGP040000001">
    <property type="protein sequence ID" value="CAJ1903046.1"/>
    <property type="molecule type" value="Genomic_DNA"/>
</dbReference>
<dbReference type="PANTHER" id="PTHR43266">
    <property type="entry name" value="MACROLIDE-EFFLUX PROTEIN"/>
    <property type="match status" value="1"/>
</dbReference>
<keyword evidence="4 8" id="KW-0812">Transmembrane</keyword>
<feature type="transmembrane region" description="Helical" evidence="8">
    <location>
        <begin position="351"/>
        <end position="370"/>
    </location>
</feature>
<feature type="compositionally biased region" description="Low complexity" evidence="7">
    <location>
        <begin position="44"/>
        <end position="55"/>
    </location>
</feature>
<evidence type="ECO:0000313" key="10">
    <source>
        <dbReference type="Proteomes" id="UP001295423"/>
    </source>
</evidence>
<reference evidence="9" key="1">
    <citation type="submission" date="2023-08" db="EMBL/GenBank/DDBJ databases">
        <authorList>
            <person name="Audoor S."/>
            <person name="Bilcke G."/>
        </authorList>
    </citation>
    <scope>NUCLEOTIDE SEQUENCE</scope>
</reference>
<accession>A0AAD2CAE2</accession>
<feature type="compositionally biased region" description="Basic and acidic residues" evidence="7">
    <location>
        <begin position="27"/>
        <end position="36"/>
    </location>
</feature>
<feature type="transmembrane region" description="Helical" evidence="8">
    <location>
        <begin position="309"/>
        <end position="331"/>
    </location>
</feature>
<dbReference type="Pfam" id="PF07690">
    <property type="entry name" value="MFS_1"/>
    <property type="match status" value="1"/>
</dbReference>
<feature type="transmembrane region" description="Helical" evidence="8">
    <location>
        <begin position="407"/>
        <end position="427"/>
    </location>
</feature>
<dbReference type="Gene3D" id="1.20.1250.20">
    <property type="entry name" value="MFS general substrate transporter like domains"/>
    <property type="match status" value="1"/>
</dbReference>
<dbReference type="InterPro" id="IPR036259">
    <property type="entry name" value="MFS_trans_sf"/>
</dbReference>
<feature type="transmembrane region" description="Helical" evidence="8">
    <location>
        <begin position="133"/>
        <end position="152"/>
    </location>
</feature>
<evidence type="ECO:0000256" key="3">
    <source>
        <dbReference type="ARBA" id="ARBA00022475"/>
    </source>
</evidence>
<evidence type="ECO:0000256" key="1">
    <source>
        <dbReference type="ARBA" id="ARBA00004651"/>
    </source>
</evidence>
<feature type="transmembrane region" description="Helical" evidence="8">
    <location>
        <begin position="474"/>
        <end position="496"/>
    </location>
</feature>
<protein>
    <submittedName>
        <fullName evidence="9">Uncharacterized protein</fullName>
    </submittedName>
</protein>
<feature type="region of interest" description="Disordered" evidence="7">
    <location>
        <begin position="1"/>
        <end position="75"/>
    </location>
</feature>
<evidence type="ECO:0000256" key="5">
    <source>
        <dbReference type="ARBA" id="ARBA00022989"/>
    </source>
</evidence>
<dbReference type="InterPro" id="IPR011701">
    <property type="entry name" value="MFS"/>
</dbReference>
<dbReference type="PANTHER" id="PTHR43266:SF2">
    <property type="entry name" value="MAJOR FACILITATOR SUPERFAMILY (MFS) PROFILE DOMAIN-CONTAINING PROTEIN"/>
    <property type="match status" value="1"/>
</dbReference>
<evidence type="ECO:0000256" key="7">
    <source>
        <dbReference type="SAM" id="MobiDB-lite"/>
    </source>
</evidence>
<feature type="transmembrane region" description="Helical" evidence="8">
    <location>
        <begin position="448"/>
        <end position="468"/>
    </location>
</feature>